<dbReference type="RefSeq" id="WP_147035272.1">
    <property type="nucleotide sequence ID" value="NZ_JACIDB010000004.1"/>
</dbReference>
<dbReference type="Proteomes" id="UP000528945">
    <property type="component" value="Unassembled WGS sequence"/>
</dbReference>
<dbReference type="AlphaFoldDB" id="A0AAW3TWT3"/>
<proteinExistence type="predicted"/>
<reference evidence="1 2" key="1">
    <citation type="submission" date="2020-08" db="EMBL/GenBank/DDBJ databases">
        <title>Genomic Encyclopedia of Type Strains, Phase IV (KMG-IV): sequencing the most valuable type-strain genomes for metagenomic binning, comparative biology and taxonomic classification.</title>
        <authorList>
            <person name="Goeker M."/>
        </authorList>
    </citation>
    <scope>NUCLEOTIDE SEQUENCE [LARGE SCALE GENOMIC DNA]</scope>
    <source>
        <strain evidence="1 2">DSM 15581</strain>
    </source>
</reference>
<gene>
    <name evidence="1" type="ORF">GGR47_002370</name>
</gene>
<dbReference type="EMBL" id="JACIDB010000004">
    <property type="protein sequence ID" value="MBB3876124.1"/>
    <property type="molecule type" value="Genomic_DNA"/>
</dbReference>
<sequence>MTPRTPITGEEVGKYQPLVWQLVTDELGYGSIHETDEDGKPGDLVADVFGEHVNLLVSAPRLLKALTALLSVAGTPITASQAAIFAEARSAATAARQQGEGK</sequence>
<evidence type="ECO:0000313" key="2">
    <source>
        <dbReference type="Proteomes" id="UP000528945"/>
    </source>
</evidence>
<keyword evidence="2" id="KW-1185">Reference proteome</keyword>
<name>A0AAW3TWT3_9SPHN</name>
<protein>
    <submittedName>
        <fullName evidence="1">Uncharacterized protein</fullName>
    </submittedName>
</protein>
<evidence type="ECO:0000313" key="1">
    <source>
        <dbReference type="EMBL" id="MBB3876124.1"/>
    </source>
</evidence>
<organism evidence="1 2">
    <name type="scientific">Sphingomonas aquatilis</name>
    <dbReference type="NCBI Taxonomy" id="93063"/>
    <lineage>
        <taxon>Bacteria</taxon>
        <taxon>Pseudomonadati</taxon>
        <taxon>Pseudomonadota</taxon>
        <taxon>Alphaproteobacteria</taxon>
        <taxon>Sphingomonadales</taxon>
        <taxon>Sphingomonadaceae</taxon>
        <taxon>Sphingomonas</taxon>
    </lineage>
</organism>
<comment type="caution">
    <text evidence="1">The sequence shown here is derived from an EMBL/GenBank/DDBJ whole genome shotgun (WGS) entry which is preliminary data.</text>
</comment>
<accession>A0AAW3TWT3</accession>